<dbReference type="PANTHER" id="PTHR12121">
    <property type="entry name" value="CARBON CATABOLITE REPRESSOR PROTEIN 4"/>
    <property type="match status" value="1"/>
</dbReference>
<dbReference type="Pfam" id="PF03372">
    <property type="entry name" value="Exo_endo_phos"/>
    <property type="match status" value="1"/>
</dbReference>
<reference evidence="2 3" key="1">
    <citation type="submission" date="2016-04" db="EMBL/GenBank/DDBJ databases">
        <title>Complete genome sequence of the haloalkaliphilic hydrocarbon-degrading bacterium Dietzia psychralcaliphila ILA-1T, isolated from a drain of a fish product-processing plant.</title>
        <authorList>
            <person name="Zhao J."/>
            <person name="Hu B."/>
            <person name="Geng S."/>
            <person name="Nie Y."/>
            <person name="Tang Y."/>
        </authorList>
    </citation>
    <scope>NUCLEOTIDE SEQUENCE [LARGE SCALE GENOMIC DNA]</scope>
    <source>
        <strain evidence="2 3">ILA-1</strain>
    </source>
</reference>
<evidence type="ECO:0000313" key="3">
    <source>
        <dbReference type="Proteomes" id="UP000244903"/>
    </source>
</evidence>
<feature type="domain" description="Endonuclease/exonuclease/phosphatase" evidence="1">
    <location>
        <begin position="31"/>
        <end position="276"/>
    </location>
</feature>
<accession>A0AAD0JQ77</accession>
<dbReference type="Gene3D" id="3.60.10.10">
    <property type="entry name" value="Endonuclease/exonuclease/phosphatase"/>
    <property type="match status" value="1"/>
</dbReference>
<dbReference type="EMBL" id="CP015453">
    <property type="protein sequence ID" value="AWH95840.1"/>
    <property type="molecule type" value="Genomic_DNA"/>
</dbReference>
<proteinExistence type="predicted"/>
<keyword evidence="2" id="KW-0378">Hydrolase</keyword>
<dbReference type="InterPro" id="IPR050410">
    <property type="entry name" value="CCR4/nocturin_mRNA_transcr"/>
</dbReference>
<gene>
    <name evidence="2" type="ORF">A6048_10350</name>
</gene>
<dbReference type="SUPFAM" id="SSF56219">
    <property type="entry name" value="DNase I-like"/>
    <property type="match status" value="1"/>
</dbReference>
<evidence type="ECO:0000313" key="2">
    <source>
        <dbReference type="EMBL" id="AWH95840.1"/>
    </source>
</evidence>
<dbReference type="AlphaFoldDB" id="A0AAD0JQ77"/>
<name>A0AAD0JQ77_9ACTN</name>
<keyword evidence="3" id="KW-1185">Reference proteome</keyword>
<dbReference type="KEGG" id="dpc:A6048_10350"/>
<dbReference type="PANTHER" id="PTHR12121:SF36">
    <property type="entry name" value="ENDONUCLEASE_EXONUCLEASE_PHOSPHATASE DOMAIN-CONTAINING PROTEIN"/>
    <property type="match status" value="1"/>
</dbReference>
<dbReference type="InterPro" id="IPR036691">
    <property type="entry name" value="Endo/exonu/phosph_ase_sf"/>
</dbReference>
<dbReference type="Proteomes" id="UP000244903">
    <property type="component" value="Chromosome"/>
</dbReference>
<dbReference type="InterPro" id="IPR005135">
    <property type="entry name" value="Endo/exonuclease/phosphatase"/>
</dbReference>
<dbReference type="RefSeq" id="WP_107749090.1">
    <property type="nucleotide sequence ID" value="NZ_CP015453.1"/>
</dbReference>
<protein>
    <submittedName>
        <fullName evidence="2">Hydrolase</fullName>
    </submittedName>
</protein>
<dbReference type="GO" id="GO:0000175">
    <property type="term" value="F:3'-5'-RNA exonuclease activity"/>
    <property type="evidence" value="ECO:0007669"/>
    <property type="project" value="TreeGrafter"/>
</dbReference>
<sequence length="292" mass="31039">MASHDPGAAPAAGPEPSSLIGQVTAPALHVMSWNIRRPVPALLARPADRWGRRAPGLRALLGAERPTVLGAQEVLGDQAAVVREALGPGYDLVGRGRGADGGGEASPIFYDSDRLELLHWEQAALSDHPTRAGSVSWGNVFPRVMVSATFRDRGTARSFLVVNTHLDPFSARSRLRSARAIRDLVSAAGIPAVVTGDLNARPSGAAVRELLRDGTLADSWRSARTHVSEEWGTYADYRGPRRSGSRIDWILASSAFRVTHAAVNPLRPGGGWASDHLPVHAVVELVEGGSDT</sequence>
<organism evidence="2 3">
    <name type="scientific">Dietzia psychralcaliphila</name>
    <dbReference type="NCBI Taxonomy" id="139021"/>
    <lineage>
        <taxon>Bacteria</taxon>
        <taxon>Bacillati</taxon>
        <taxon>Actinomycetota</taxon>
        <taxon>Actinomycetes</taxon>
        <taxon>Mycobacteriales</taxon>
        <taxon>Dietziaceae</taxon>
        <taxon>Dietzia</taxon>
    </lineage>
</organism>
<evidence type="ECO:0000259" key="1">
    <source>
        <dbReference type="Pfam" id="PF03372"/>
    </source>
</evidence>
<dbReference type="CDD" id="cd09083">
    <property type="entry name" value="EEP-1"/>
    <property type="match status" value="1"/>
</dbReference>